<feature type="region of interest" description="Disordered" evidence="3">
    <location>
        <begin position="275"/>
        <end position="311"/>
    </location>
</feature>
<dbReference type="InterPro" id="IPR036322">
    <property type="entry name" value="WD40_repeat_dom_sf"/>
</dbReference>
<dbReference type="InterPro" id="IPR004871">
    <property type="entry name" value="RSE1/DDB1/CPSF1_C"/>
</dbReference>
<dbReference type="AlphaFoldDB" id="A0A166A6V8"/>
<organism evidence="7 8">
    <name type="scientific">Athelia psychrophila</name>
    <dbReference type="NCBI Taxonomy" id="1759441"/>
    <lineage>
        <taxon>Eukaryota</taxon>
        <taxon>Fungi</taxon>
        <taxon>Dikarya</taxon>
        <taxon>Basidiomycota</taxon>
        <taxon>Agaricomycotina</taxon>
        <taxon>Agaricomycetes</taxon>
        <taxon>Agaricomycetidae</taxon>
        <taxon>Atheliales</taxon>
        <taxon>Atheliaceae</taxon>
        <taxon>Athelia</taxon>
    </lineage>
</organism>
<dbReference type="OrthoDB" id="433457at2759"/>
<dbReference type="STRING" id="436010.A0A166A6V8"/>
<feature type="domain" description="RSE1/DDB1/CPSF1 first beta-propeller" evidence="5">
    <location>
        <begin position="13"/>
        <end position="399"/>
    </location>
</feature>
<evidence type="ECO:0000313" key="8">
    <source>
        <dbReference type="Proteomes" id="UP000076532"/>
    </source>
</evidence>
<feature type="region of interest" description="Disordered" evidence="3">
    <location>
        <begin position="422"/>
        <end position="442"/>
    </location>
</feature>
<evidence type="ECO:0008006" key="9">
    <source>
        <dbReference type="Google" id="ProtNLM"/>
    </source>
</evidence>
<dbReference type="SUPFAM" id="SSF50978">
    <property type="entry name" value="WD40 repeat-like"/>
    <property type="match status" value="1"/>
</dbReference>
<feature type="domain" description="RSE1/DDB1/CPSF1 second beta-propeller" evidence="6">
    <location>
        <begin position="517"/>
        <end position="854"/>
    </location>
</feature>
<dbReference type="GO" id="GO:0005634">
    <property type="term" value="C:nucleus"/>
    <property type="evidence" value="ECO:0007669"/>
    <property type="project" value="UniProtKB-SubCell"/>
</dbReference>
<proteinExistence type="predicted"/>
<dbReference type="PANTHER" id="PTHR10644">
    <property type="entry name" value="DNA REPAIR/RNA PROCESSING CPSF FAMILY"/>
    <property type="match status" value="1"/>
</dbReference>
<dbReference type="InterPro" id="IPR050358">
    <property type="entry name" value="RSE1/DDB1/CFT1"/>
</dbReference>
<name>A0A166A6V8_9AGAM</name>
<accession>A0A166A6V8</accession>
<dbReference type="Pfam" id="PF03178">
    <property type="entry name" value="CPSF_A"/>
    <property type="match status" value="1"/>
</dbReference>
<evidence type="ECO:0000313" key="7">
    <source>
        <dbReference type="EMBL" id="KZP11305.1"/>
    </source>
</evidence>
<dbReference type="Proteomes" id="UP000076532">
    <property type="component" value="Unassembled WGS sequence"/>
</dbReference>
<feature type="compositionally biased region" description="Basic and acidic residues" evidence="3">
    <location>
        <begin position="289"/>
        <end position="309"/>
    </location>
</feature>
<evidence type="ECO:0000256" key="3">
    <source>
        <dbReference type="SAM" id="MobiDB-lite"/>
    </source>
</evidence>
<dbReference type="EMBL" id="KV417665">
    <property type="protein sequence ID" value="KZP11305.1"/>
    <property type="molecule type" value="Genomic_DNA"/>
</dbReference>
<sequence length="1250" mass="136216">MKAVTTFHKPSSVSSSAKCRLLPGSDLEFLVVVKLDRLEVFSQQSQGLKIECELEIWGRLLSVMAIPAQESGHDNLVVLTDHPDPELIFLSYTLEGGVGQLKAQHNLSLFERSGRPTEYLMTTILDPSGTCLAISCYTGKLKLVMLDDGAYENNFDVSLPELNLLALSFLNPGDGYNHLCLAIMHIDHEQRLQLLSRDLDVEHEQLLPSPSTVLPSIPLLTKSFPVSAESLPIVVAVAPSLETPAGSEVTGGVLILGGKKILFYDLAPPAVQEKAKGKQKRVDKKKKAAEKDGDANELEMAKQKEEERTWKKKKHRSWVDWPWSTVETHCTISEGRYLVADAYGKLAMLSVDSSVDRKLTLLALGETSPATTISYLTSQIAYIGSHFGDSQVIRINAAPDSAFDSPTLPVPPEVPTITPSESTALFTSGKGKGKAKAPAAGGENIKEKEGRGLIVVGNGTYISTIQSFKNIAPIMDAALVDIDRSGQHQIITCSGGRNTGSLNIVRNGADFQALAAVEDLLNITNMWPLRASFEDTKDTHLLVTTLHASHLFRFEGAGRIAGVSPSNTDLITSEPTLAITNIKERQITEKSGKVQSKYVDGTLVVQATKSGLRMFEYDLDLGIYSKVGKEWLPNQRGKEIVAASLNASQFVLALSGGQLVHLNSLGKEFQEIGSVYPPQGEISAVTCIPMEKKDFATVIAASFWGSNVVGIYSVDKPNGPHLICASPELPALPRSLLFYSFGTEIKTEGYAPHLLVGLADGTAASFKYKNRSLQEKKLFSLGELPVFMSACKVENKHTVFACGSRASILFWDRETLQHSAVNLKDVAAASWLNTTRFPSCLVLATPSGLLIGTIKVIDKMHIRSISTGLESPRRISYHQSLNMYGVISVRIQPARIGAAESSCSTFKVLDNVALDGNIGSEMTAIHALTTPLPCFAVGICRYRPGEVEPTNGQLLIFSMNTKKNIHLKPSGSAEVHGCIFAFANIGEMLAIAVNSSVMVYSLTLPEEGNSESVILHKVAEWNHNYFVVTLASRNNTLMLGDAISSISFIELDGNQLKVIARDYGSLWPVCIDAWDDRSVIGANSDHNIFTFTLERTELETTLKRDGSFYLGDMVNKFVTGALEFPENTEEDMLEAKQLFFTASGRIGVIVDVDQETSLQLTGLQRNMAWAMSPAGALTHTAFRAPRNRRGRSDAEASSVGFLDGDFLERFLSAQPSEIMGKIMEGESQAEHLTSSKEAIHKILERLRGLH</sequence>
<dbReference type="Pfam" id="PF10433">
    <property type="entry name" value="Beta-prop_RSE1_1st"/>
    <property type="match status" value="1"/>
</dbReference>
<protein>
    <recommendedName>
        <fullName evidence="9">DNA damage-binding protein 1</fullName>
    </recommendedName>
</protein>
<dbReference type="GO" id="GO:0003676">
    <property type="term" value="F:nucleic acid binding"/>
    <property type="evidence" value="ECO:0007669"/>
    <property type="project" value="InterPro"/>
</dbReference>
<evidence type="ECO:0000259" key="5">
    <source>
        <dbReference type="Pfam" id="PF10433"/>
    </source>
</evidence>
<evidence type="ECO:0000256" key="1">
    <source>
        <dbReference type="ARBA" id="ARBA00004123"/>
    </source>
</evidence>
<comment type="subcellular location">
    <subcellularLocation>
        <location evidence="1">Nucleus</location>
    </subcellularLocation>
</comment>
<dbReference type="Gene3D" id="2.130.10.10">
    <property type="entry name" value="YVTN repeat-like/Quinoprotein amine dehydrogenase"/>
    <property type="match status" value="3"/>
</dbReference>
<keyword evidence="8" id="KW-1185">Reference proteome</keyword>
<dbReference type="InterPro" id="IPR015943">
    <property type="entry name" value="WD40/YVTN_repeat-like_dom_sf"/>
</dbReference>
<gene>
    <name evidence="7" type="ORF">FIBSPDRAFT_937600</name>
</gene>
<reference evidence="7 8" key="1">
    <citation type="journal article" date="2016" name="Mol. Biol. Evol.">
        <title>Comparative Genomics of Early-Diverging Mushroom-Forming Fungi Provides Insights into the Origins of Lignocellulose Decay Capabilities.</title>
        <authorList>
            <person name="Nagy L.G."/>
            <person name="Riley R."/>
            <person name="Tritt A."/>
            <person name="Adam C."/>
            <person name="Daum C."/>
            <person name="Floudas D."/>
            <person name="Sun H."/>
            <person name="Yadav J.S."/>
            <person name="Pangilinan J."/>
            <person name="Larsson K.H."/>
            <person name="Matsuura K."/>
            <person name="Barry K."/>
            <person name="Labutti K."/>
            <person name="Kuo R."/>
            <person name="Ohm R.A."/>
            <person name="Bhattacharya S.S."/>
            <person name="Shirouzu T."/>
            <person name="Yoshinaga Y."/>
            <person name="Martin F.M."/>
            <person name="Grigoriev I.V."/>
            <person name="Hibbett D.S."/>
        </authorList>
    </citation>
    <scope>NUCLEOTIDE SEQUENCE [LARGE SCALE GENOMIC DNA]</scope>
    <source>
        <strain evidence="7 8">CBS 109695</strain>
    </source>
</reference>
<keyword evidence="2" id="KW-0539">Nucleus</keyword>
<evidence type="ECO:0000259" key="4">
    <source>
        <dbReference type="Pfam" id="PF03178"/>
    </source>
</evidence>
<dbReference type="InterPro" id="IPR018846">
    <property type="entry name" value="Beta-prop_RSE1/DDB1/CPSF1_1st"/>
</dbReference>
<evidence type="ECO:0000259" key="6">
    <source>
        <dbReference type="Pfam" id="PF23726"/>
    </source>
</evidence>
<dbReference type="Gene3D" id="1.10.150.910">
    <property type="match status" value="1"/>
</dbReference>
<feature type="domain" description="RSE1/DDB1/CPSF1 C-terminal" evidence="4">
    <location>
        <begin position="933"/>
        <end position="1211"/>
    </location>
</feature>
<feature type="compositionally biased region" description="Basic residues" evidence="3">
    <location>
        <begin position="277"/>
        <end position="288"/>
    </location>
</feature>
<dbReference type="Pfam" id="PF23726">
    <property type="entry name" value="Beta-prop_RSE1_2nd"/>
    <property type="match status" value="1"/>
</dbReference>
<evidence type="ECO:0000256" key="2">
    <source>
        <dbReference type="ARBA" id="ARBA00023242"/>
    </source>
</evidence>
<dbReference type="InterPro" id="IPR058543">
    <property type="entry name" value="Beta-prop_RSE1/DDB1/CPSF1_2nd"/>
</dbReference>